<evidence type="ECO:0000256" key="1">
    <source>
        <dbReference type="SAM" id="SignalP"/>
    </source>
</evidence>
<keyword evidence="1" id="KW-0732">Signal</keyword>
<proteinExistence type="predicted"/>
<feature type="chain" id="PRO_5014792095" evidence="1">
    <location>
        <begin position="29"/>
        <end position="92"/>
    </location>
</feature>
<protein>
    <submittedName>
        <fullName evidence="2">Putative secreted protein</fullName>
    </submittedName>
</protein>
<dbReference type="EMBL" id="GGFK01014863">
    <property type="protein sequence ID" value="MBW48184.1"/>
    <property type="molecule type" value="Transcribed_RNA"/>
</dbReference>
<dbReference type="AlphaFoldDB" id="A0A2M4B555"/>
<evidence type="ECO:0000313" key="2">
    <source>
        <dbReference type="EMBL" id="MBW48184.1"/>
    </source>
</evidence>
<feature type="signal peptide" evidence="1">
    <location>
        <begin position="1"/>
        <end position="28"/>
    </location>
</feature>
<sequence>MIAPFSHIQCPVVFAFYILLTAPSQALAMVEKHQHRTIVSLVCPFASLLIDINFSCIQKCDRFFLSASISRFFTLKHRRAMSTLRDTTPINP</sequence>
<name>A0A2M4B555_9DIPT</name>
<reference evidence="2" key="1">
    <citation type="submission" date="2018-01" db="EMBL/GenBank/DDBJ databases">
        <title>An insight into the sialome of Amazonian anophelines.</title>
        <authorList>
            <person name="Ribeiro J.M."/>
            <person name="Scarpassa V."/>
            <person name="Calvo E."/>
        </authorList>
    </citation>
    <scope>NUCLEOTIDE SEQUENCE</scope>
    <source>
        <tissue evidence="2">Salivary glands</tissue>
    </source>
</reference>
<accession>A0A2M4B555</accession>
<organism evidence="2">
    <name type="scientific">Anopheles triannulatus</name>
    <dbReference type="NCBI Taxonomy" id="58253"/>
    <lineage>
        <taxon>Eukaryota</taxon>
        <taxon>Metazoa</taxon>
        <taxon>Ecdysozoa</taxon>
        <taxon>Arthropoda</taxon>
        <taxon>Hexapoda</taxon>
        <taxon>Insecta</taxon>
        <taxon>Pterygota</taxon>
        <taxon>Neoptera</taxon>
        <taxon>Endopterygota</taxon>
        <taxon>Diptera</taxon>
        <taxon>Nematocera</taxon>
        <taxon>Culicoidea</taxon>
        <taxon>Culicidae</taxon>
        <taxon>Anophelinae</taxon>
        <taxon>Anopheles</taxon>
    </lineage>
</organism>